<evidence type="ECO:0000256" key="1">
    <source>
        <dbReference type="SAM" id="MobiDB-lite"/>
    </source>
</evidence>
<evidence type="ECO:0000313" key="3">
    <source>
        <dbReference type="EMBL" id="VAX15900.1"/>
    </source>
</evidence>
<dbReference type="Pfam" id="PF18433">
    <property type="entry name" value="DUF5610"/>
    <property type="match status" value="1"/>
</dbReference>
<feature type="compositionally biased region" description="Polar residues" evidence="1">
    <location>
        <begin position="22"/>
        <end position="35"/>
    </location>
</feature>
<accession>A0A3B1BYW8</accession>
<feature type="domain" description="DUF5610" evidence="2">
    <location>
        <begin position="105"/>
        <end position="216"/>
    </location>
</feature>
<feature type="region of interest" description="Disordered" evidence="1">
    <location>
        <begin position="22"/>
        <end position="41"/>
    </location>
</feature>
<organism evidence="3">
    <name type="scientific">hydrothermal vent metagenome</name>
    <dbReference type="NCBI Taxonomy" id="652676"/>
    <lineage>
        <taxon>unclassified sequences</taxon>
        <taxon>metagenomes</taxon>
        <taxon>ecological metagenomes</taxon>
    </lineage>
</organism>
<dbReference type="Gene3D" id="1.10.132.90">
    <property type="match status" value="1"/>
</dbReference>
<sequence length="256" mass="27841">MMGISNEGITSLQSYTQTGQRLRFGSQNPAPSTASPAGGDNVKIGNLFTSFAEQVKTMFDAQEKPSGARELGVTEFSMRVSVSKTFEERYSYSSSGNKTSAYVRQTEEAGATMRFNKAQADNVLQAQMNAMSGDPFSPEATASRIANFALSFFPAFAADNPDMTYDEQVNAFQRMVEGAVGQGFSEALAILGNMPDEVSNQIDETMSLVRDKLSSFFDNLRGEGAQAGQAASQNGNWQDYVTDFFNQKTEDEPLTT</sequence>
<dbReference type="InterPro" id="IPR041651">
    <property type="entry name" value="DUF5610"/>
</dbReference>
<gene>
    <name evidence="3" type="ORF">MNBD_NITROSPINAE02-1278</name>
</gene>
<dbReference type="AlphaFoldDB" id="A0A3B1BYW8"/>
<reference evidence="3" key="1">
    <citation type="submission" date="2018-06" db="EMBL/GenBank/DDBJ databases">
        <authorList>
            <person name="Zhirakovskaya E."/>
        </authorList>
    </citation>
    <scope>NUCLEOTIDE SEQUENCE</scope>
</reference>
<dbReference type="EMBL" id="UOGE01000002">
    <property type="protein sequence ID" value="VAX15900.1"/>
    <property type="molecule type" value="Genomic_DNA"/>
</dbReference>
<name>A0A3B1BYW8_9ZZZZ</name>
<protein>
    <recommendedName>
        <fullName evidence="2">DUF5610 domain-containing protein</fullName>
    </recommendedName>
</protein>
<proteinExistence type="predicted"/>
<evidence type="ECO:0000259" key="2">
    <source>
        <dbReference type="Pfam" id="PF18433"/>
    </source>
</evidence>